<dbReference type="SUPFAM" id="SSF109910">
    <property type="entry name" value="YgfY-like"/>
    <property type="match status" value="1"/>
</dbReference>
<dbReference type="AlphaFoldDB" id="A0A060DKK3"/>
<proteinExistence type="inferred from homology"/>
<accession>A0A060DKK3</accession>
<evidence type="ECO:0000256" key="4">
    <source>
        <dbReference type="SAM" id="MobiDB-lite"/>
    </source>
</evidence>
<dbReference type="EMBL" id="CP007793">
    <property type="protein sequence ID" value="AIB11503.1"/>
    <property type="molecule type" value="Genomic_DNA"/>
</dbReference>
<dbReference type="PANTHER" id="PTHR12469:SF2">
    <property type="entry name" value="SUCCINATE DEHYDROGENASE ASSEMBLY FACTOR 2, MITOCHONDRIAL"/>
    <property type="match status" value="1"/>
</dbReference>
<dbReference type="FunFam" id="1.10.150.250:FF:000002">
    <property type="entry name" value="Succinate dehydrogenase assembly factor 2, mitochondrial"/>
    <property type="match status" value="1"/>
</dbReference>
<dbReference type="EMBL" id="VEWN01000001">
    <property type="protein sequence ID" value="KAA1058824.1"/>
    <property type="molecule type" value="Genomic_DNA"/>
</dbReference>
<dbReference type="KEGG" id="abq:ABAZ39_05655"/>
<dbReference type="Gene3D" id="1.10.150.250">
    <property type="entry name" value="Flavinator of succinate dehydrogenase"/>
    <property type="match status" value="1"/>
</dbReference>
<evidence type="ECO:0000256" key="1">
    <source>
        <dbReference type="ARBA" id="ARBA00008571"/>
    </source>
</evidence>
<evidence type="ECO:0000256" key="2">
    <source>
        <dbReference type="ARBA" id="ARBA00019418"/>
    </source>
</evidence>
<feature type="compositionally biased region" description="Polar residues" evidence="4">
    <location>
        <begin position="23"/>
        <end position="33"/>
    </location>
</feature>
<dbReference type="Proteomes" id="UP000325333">
    <property type="component" value="Unassembled WGS sequence"/>
</dbReference>
<sequence>MDVDRSAPYLPGPGLFGVDGMSDENTLSESGESLENRRKRLRFRSWHRGMREMDLLIGSFADAHVPDFDHAQLDRYEALLELSDPDLYNWYAGREPLPAEHDTDVMQLLTKFRYTPRQGS</sequence>
<feature type="region of interest" description="Disordered" evidence="4">
    <location>
        <begin position="1"/>
        <end position="34"/>
    </location>
</feature>
<dbReference type="PANTHER" id="PTHR12469">
    <property type="entry name" value="PROTEIN EMI5 HOMOLOG, MITOCHONDRIAL"/>
    <property type="match status" value="1"/>
</dbReference>
<protein>
    <recommendedName>
        <fullName evidence="2">FAD assembly factor SdhE</fullName>
    </recommendedName>
</protein>
<evidence type="ECO:0000313" key="8">
    <source>
        <dbReference type="Proteomes" id="UP000325333"/>
    </source>
</evidence>
<dbReference type="InterPro" id="IPR005631">
    <property type="entry name" value="SDH"/>
</dbReference>
<reference evidence="5 7" key="1">
    <citation type="journal article" date="2014" name="Genome Announc.">
        <title>Complete Genome Sequence of the Model Rhizosphere Strain Azospirillum brasilense Az39, Successfully Applied in Agriculture.</title>
        <authorList>
            <person name="Rivera D."/>
            <person name="Revale S."/>
            <person name="Molina R."/>
            <person name="Gualpa J."/>
            <person name="Puente M."/>
            <person name="Maroniche G."/>
            <person name="Paris G."/>
            <person name="Baker D."/>
            <person name="Clavijo B."/>
            <person name="McLay K."/>
            <person name="Spaepen S."/>
            <person name="Perticari A."/>
            <person name="Vazquez M."/>
            <person name="Wisniewski-Dye F."/>
            <person name="Watkins C."/>
            <person name="Martinez-Abarca F."/>
            <person name="Vanderleyden J."/>
            <person name="Cassan F."/>
        </authorList>
    </citation>
    <scope>NUCLEOTIDE SEQUENCE [LARGE SCALE GENOMIC DNA]</scope>
    <source>
        <strain evidence="5 7">Az39</strain>
    </source>
</reference>
<comment type="similarity">
    <text evidence="1">Belongs to the SdhE FAD assembly factor family.</text>
</comment>
<evidence type="ECO:0000313" key="7">
    <source>
        <dbReference type="Proteomes" id="UP000027186"/>
    </source>
</evidence>
<dbReference type="Proteomes" id="UP000027186">
    <property type="component" value="Chromosome"/>
</dbReference>
<dbReference type="Pfam" id="PF03937">
    <property type="entry name" value="Sdh5"/>
    <property type="match status" value="1"/>
</dbReference>
<keyword evidence="3" id="KW-0143">Chaperone</keyword>
<reference evidence="6 8" key="2">
    <citation type="submission" date="2019-07" db="EMBL/GenBank/DDBJ databases">
        <title>Genome sequencing of the stress-tolerant strain Azospirillum brasilense Az19.</title>
        <authorList>
            <person name="Maroniche G.A."/>
            <person name="Garcia J.E."/>
            <person name="Pagnussat L."/>
            <person name="Amenta M."/>
            <person name="Creus C.M."/>
        </authorList>
    </citation>
    <scope>NUCLEOTIDE SEQUENCE [LARGE SCALE GENOMIC DNA]</scope>
    <source>
        <strain evidence="6 8">Az19</strain>
    </source>
</reference>
<organism evidence="5 7">
    <name type="scientific">Azospirillum argentinense</name>
    <dbReference type="NCBI Taxonomy" id="2970906"/>
    <lineage>
        <taxon>Bacteria</taxon>
        <taxon>Pseudomonadati</taxon>
        <taxon>Pseudomonadota</taxon>
        <taxon>Alphaproteobacteria</taxon>
        <taxon>Rhodospirillales</taxon>
        <taxon>Azospirillaceae</taxon>
        <taxon>Azospirillum</taxon>
    </lineage>
</organism>
<evidence type="ECO:0000313" key="5">
    <source>
        <dbReference type="EMBL" id="AIB11503.1"/>
    </source>
</evidence>
<evidence type="ECO:0000313" key="6">
    <source>
        <dbReference type="EMBL" id="KAA1058824.1"/>
    </source>
</evidence>
<gene>
    <name evidence="5" type="ORF">ABAZ39_05655</name>
    <name evidence="6" type="ORF">FH063_001024</name>
</gene>
<name>A0A060DKK3_9PROT</name>
<dbReference type="InterPro" id="IPR036714">
    <property type="entry name" value="SDH_sf"/>
</dbReference>
<evidence type="ECO:0000256" key="3">
    <source>
        <dbReference type="ARBA" id="ARBA00023186"/>
    </source>
</evidence>
<dbReference type="GO" id="GO:0006099">
    <property type="term" value="P:tricarboxylic acid cycle"/>
    <property type="evidence" value="ECO:0007669"/>
    <property type="project" value="TreeGrafter"/>
</dbReference>